<comment type="caution">
    <text evidence="2">The sequence shown here is derived from an EMBL/GenBank/DDBJ whole genome shotgun (WGS) entry which is preliminary data.</text>
</comment>
<gene>
    <name evidence="2" type="ORF">Ciccas_013619</name>
</gene>
<dbReference type="Proteomes" id="UP001626550">
    <property type="component" value="Unassembled WGS sequence"/>
</dbReference>
<reference evidence="2 3" key="1">
    <citation type="submission" date="2024-11" db="EMBL/GenBank/DDBJ databases">
        <title>Adaptive evolution of stress response genes in parasites aligns with host niche diversity.</title>
        <authorList>
            <person name="Hahn C."/>
            <person name="Resl P."/>
        </authorList>
    </citation>
    <scope>NUCLEOTIDE SEQUENCE [LARGE SCALE GENOMIC DNA]</scope>
    <source>
        <strain evidence="2">EGGRZ-B1_66</strain>
        <tissue evidence="2">Body</tissue>
    </source>
</reference>
<dbReference type="EMBL" id="JBJKFK010006325">
    <property type="protein sequence ID" value="KAL3307857.1"/>
    <property type="molecule type" value="Genomic_DNA"/>
</dbReference>
<evidence type="ECO:0000313" key="3">
    <source>
        <dbReference type="Proteomes" id="UP001626550"/>
    </source>
</evidence>
<protein>
    <submittedName>
        <fullName evidence="2">Uncharacterized protein</fullName>
    </submittedName>
</protein>
<feature type="transmembrane region" description="Helical" evidence="1">
    <location>
        <begin position="20"/>
        <end position="38"/>
    </location>
</feature>
<feature type="transmembrane region" description="Helical" evidence="1">
    <location>
        <begin position="44"/>
        <end position="61"/>
    </location>
</feature>
<evidence type="ECO:0000313" key="2">
    <source>
        <dbReference type="EMBL" id="KAL3307857.1"/>
    </source>
</evidence>
<accession>A0ABD2PMF8</accession>
<sequence length="77" mass="9137">MTKSEDQSLFQHVKRNMQDLLFFIYSIILLLVTITAIFKMLVVLIPIMAFLLSAQFIFTFLEQRRSQNFLTYTQVDL</sequence>
<name>A0ABD2PMF8_9PLAT</name>
<keyword evidence="1" id="KW-0812">Transmembrane</keyword>
<keyword evidence="1" id="KW-0472">Membrane</keyword>
<keyword evidence="1" id="KW-1133">Transmembrane helix</keyword>
<proteinExistence type="predicted"/>
<keyword evidence="3" id="KW-1185">Reference proteome</keyword>
<dbReference type="AlphaFoldDB" id="A0ABD2PMF8"/>
<organism evidence="2 3">
    <name type="scientific">Cichlidogyrus casuarinus</name>
    <dbReference type="NCBI Taxonomy" id="1844966"/>
    <lineage>
        <taxon>Eukaryota</taxon>
        <taxon>Metazoa</taxon>
        <taxon>Spiralia</taxon>
        <taxon>Lophotrochozoa</taxon>
        <taxon>Platyhelminthes</taxon>
        <taxon>Monogenea</taxon>
        <taxon>Monopisthocotylea</taxon>
        <taxon>Dactylogyridea</taxon>
        <taxon>Ancyrocephalidae</taxon>
        <taxon>Cichlidogyrus</taxon>
    </lineage>
</organism>
<evidence type="ECO:0000256" key="1">
    <source>
        <dbReference type="SAM" id="Phobius"/>
    </source>
</evidence>